<dbReference type="Gene3D" id="3.40.50.2300">
    <property type="match status" value="2"/>
</dbReference>
<dbReference type="PANTHER" id="PTHR35271:SF1">
    <property type="entry name" value="ABC TRANSPORTER, SUBSTRATE-BINDING LIPOPROTEIN"/>
    <property type="match status" value="1"/>
</dbReference>
<dbReference type="InterPro" id="IPR007487">
    <property type="entry name" value="ABC_transpt-TYRBP-like"/>
</dbReference>
<evidence type="ECO:0000313" key="5">
    <source>
        <dbReference type="Proteomes" id="UP001069145"/>
    </source>
</evidence>
<keyword evidence="1" id="KW-0732">Signal</keyword>
<accession>A0A0X8FEB2</accession>
<evidence type="ECO:0000313" key="4">
    <source>
        <dbReference type="Proteomes" id="UP000594771"/>
    </source>
</evidence>
<dbReference type="EMBL" id="CP065662">
    <property type="protein sequence ID" value="QPS00917.1"/>
    <property type="molecule type" value="Genomic_DNA"/>
</dbReference>
<organism evidence="3 4">
    <name type="scientific">Aerococcus urinae</name>
    <dbReference type="NCBI Taxonomy" id="1376"/>
    <lineage>
        <taxon>Bacteria</taxon>
        <taxon>Bacillati</taxon>
        <taxon>Bacillota</taxon>
        <taxon>Bacilli</taxon>
        <taxon>Lactobacillales</taxon>
        <taxon>Aerococcaceae</taxon>
        <taxon>Aerococcus</taxon>
    </lineage>
</organism>
<proteinExistence type="predicted"/>
<dbReference type="Proteomes" id="UP000594771">
    <property type="component" value="Chromosome"/>
</dbReference>
<dbReference type="SUPFAM" id="SSF53822">
    <property type="entry name" value="Periplasmic binding protein-like I"/>
    <property type="match status" value="1"/>
</dbReference>
<feature type="chain" id="PRO_5038769890" evidence="1">
    <location>
        <begin position="20"/>
        <end position="322"/>
    </location>
</feature>
<dbReference type="GeneID" id="35767369"/>
<dbReference type="AlphaFoldDB" id="A0A0X8FEB2"/>
<dbReference type="Proteomes" id="UP001069145">
    <property type="component" value="Unassembled WGS sequence"/>
</dbReference>
<dbReference type="EMBL" id="JAOTML010000001">
    <property type="protein sequence ID" value="MCY3052607.1"/>
    <property type="molecule type" value="Genomic_DNA"/>
</dbReference>
<name>A0A0X8FEB2_9LACT</name>
<keyword evidence="5" id="KW-1185">Reference proteome</keyword>
<dbReference type="Pfam" id="PF04392">
    <property type="entry name" value="ABC_sub_bind"/>
    <property type="match status" value="1"/>
</dbReference>
<protein>
    <submittedName>
        <fullName evidence="3">ABC transporter substrate-binding protein</fullName>
    </submittedName>
</protein>
<dbReference type="PROSITE" id="PS51257">
    <property type="entry name" value="PROKAR_LIPOPROTEIN"/>
    <property type="match status" value="1"/>
</dbReference>
<gene>
    <name evidence="3" type="ORF">I6G68_05845</name>
    <name evidence="2" type="ORF">ODY43_01120</name>
</gene>
<evidence type="ECO:0000256" key="1">
    <source>
        <dbReference type="SAM" id="SignalP"/>
    </source>
</evidence>
<evidence type="ECO:0000313" key="3">
    <source>
        <dbReference type="EMBL" id="QPS00917.1"/>
    </source>
</evidence>
<dbReference type="PANTHER" id="PTHR35271">
    <property type="entry name" value="ABC TRANSPORTER, SUBSTRATE-BINDING LIPOPROTEIN-RELATED"/>
    <property type="match status" value="1"/>
</dbReference>
<dbReference type="RefSeq" id="WP_060778216.1">
    <property type="nucleotide sequence ID" value="NZ_CAJHLF010000002.1"/>
</dbReference>
<feature type="signal peptide" evidence="1">
    <location>
        <begin position="1"/>
        <end position="19"/>
    </location>
</feature>
<dbReference type="CDD" id="cd06325">
    <property type="entry name" value="PBP1_ABC_unchar_transporter"/>
    <property type="match status" value="1"/>
</dbReference>
<sequence>MMKKYLRYITAGLLTCVLAACSNQGNESSTKKVDVGIIQYMEHDSLQRAKEGFQDSLKEAGYEEGKNLAIEFHNSQGDQSNLQSITQQLKGKKDLILSIATPAAQAMLNTDKETPQLFTAVTDPVGAKLVESMEKPGKNMTGTSDMAPVADVVDLLLKADPSIKTIGILYNSSEVNSEVQYEQAKEYIESKGLKVESMTVTSTNDVQQATKILAEKVDGIYLPTDNTIANTIQTIGKVLMETKTPSVAAFDAAIEGSLCAYGVDYYKLGQQTGNMAVEILKDNKKPEDIPVEMSKDLVVKVNDEMAAALGMDSEELKARLKG</sequence>
<dbReference type="InterPro" id="IPR028082">
    <property type="entry name" value="Peripla_BP_I"/>
</dbReference>
<reference evidence="3 4" key="1">
    <citation type="submission" date="2020-12" db="EMBL/GenBank/DDBJ databases">
        <title>FDA dAtabase for Regulatory Grade micrObial Sequences (FDA-ARGOS): Supporting development and validation of Infectious Disease Dx tests.</title>
        <authorList>
            <person name="Sproer C."/>
            <person name="Gronow S."/>
            <person name="Severitt S."/>
            <person name="Schroder I."/>
            <person name="Tallon L."/>
            <person name="Sadzewicz L."/>
            <person name="Zhao X."/>
            <person name="Boylan J."/>
            <person name="Ott S."/>
            <person name="Bowen H."/>
            <person name="Vavikolanu K."/>
            <person name="Mehta A."/>
            <person name="Aluvathingal J."/>
            <person name="Nadendla S."/>
            <person name="Lowell S."/>
            <person name="Myers T."/>
            <person name="Yan Y."/>
            <person name="Sichtig H."/>
        </authorList>
    </citation>
    <scope>NUCLEOTIDE SEQUENCE [LARGE SCALE GENOMIC DNA]</scope>
    <source>
        <strain evidence="3 4">FDAARGOS_911</strain>
    </source>
</reference>
<reference evidence="2" key="2">
    <citation type="submission" date="2022-09" db="EMBL/GenBank/DDBJ databases">
        <title>Aerococcus urinae taxonomy study.</title>
        <authorList>
            <person name="Christensen J."/>
            <person name="Senneby E."/>
        </authorList>
    </citation>
    <scope>NUCLEOTIDE SEQUENCE</scope>
    <source>
        <strain evidence="2">NLD-066-U95</strain>
    </source>
</reference>
<evidence type="ECO:0000313" key="2">
    <source>
        <dbReference type="EMBL" id="MCY3052607.1"/>
    </source>
</evidence>
<dbReference type="OrthoDB" id="9776955at2"/>
<dbReference type="KEGG" id="aun:AWM73_04210"/>